<feature type="binding site" evidence="13">
    <location>
        <position position="808"/>
    </location>
    <ligand>
        <name>ATP</name>
        <dbReference type="ChEBI" id="CHEBI:30616"/>
    </ligand>
</feature>
<dbReference type="InterPro" id="IPR023299">
    <property type="entry name" value="ATPase_P-typ_cyto_dom_N"/>
</dbReference>
<dbReference type="GO" id="GO:0000287">
    <property type="term" value="F:magnesium ion binding"/>
    <property type="evidence" value="ECO:0007669"/>
    <property type="project" value="UniProtKB-UniRule"/>
</dbReference>
<dbReference type="InterPro" id="IPR006539">
    <property type="entry name" value="P-type_ATPase_IV"/>
</dbReference>
<comment type="catalytic activity">
    <reaction evidence="11 15">
        <text>ATP + H2O + phospholipidSide 1 = ADP + phosphate + phospholipidSide 2.</text>
        <dbReference type="EC" id="7.6.2.1"/>
    </reaction>
</comment>
<dbReference type="EMBL" id="LR862134">
    <property type="protein sequence ID" value="CAD1839921.1"/>
    <property type="molecule type" value="Genomic_DNA"/>
</dbReference>
<feature type="binding site" evidence="14">
    <location>
        <position position="967"/>
    </location>
    <ligand>
        <name>Mg(2+)</name>
        <dbReference type="ChEBI" id="CHEBI:18420"/>
    </ligand>
</feature>
<dbReference type="InterPro" id="IPR036412">
    <property type="entry name" value="HAD-like_sf"/>
</dbReference>
<evidence type="ECO:0000256" key="4">
    <source>
        <dbReference type="ARBA" id="ARBA00022723"/>
    </source>
</evidence>
<evidence type="ECO:0000256" key="15">
    <source>
        <dbReference type="RuleBase" id="RU362033"/>
    </source>
</evidence>
<dbReference type="SUPFAM" id="SSF81653">
    <property type="entry name" value="Calcium ATPase, transduction domain A"/>
    <property type="match status" value="1"/>
</dbReference>
<feature type="domain" description="P-type ATPase C-terminal" evidence="17">
    <location>
        <begin position="993"/>
        <end position="1233"/>
    </location>
</feature>
<feature type="binding site" evidence="13">
    <location>
        <position position="504"/>
    </location>
    <ligand>
        <name>ATP</name>
        <dbReference type="ChEBI" id="CHEBI:30616"/>
    </ligand>
</feature>
<feature type="binding site" evidence="13">
    <location>
        <position position="503"/>
    </location>
    <ligand>
        <name>ATP</name>
        <dbReference type="ChEBI" id="CHEBI:30616"/>
    </ligand>
</feature>
<dbReference type="SFLD" id="SFLDF00027">
    <property type="entry name" value="p-type_atpase"/>
    <property type="match status" value="1"/>
</dbReference>
<accession>A0A6V7QAA7</accession>
<evidence type="ECO:0000256" key="2">
    <source>
        <dbReference type="ARBA" id="ARBA00008109"/>
    </source>
</evidence>
<dbReference type="NCBIfam" id="TIGR01494">
    <property type="entry name" value="ATPase_P-type"/>
    <property type="match status" value="3"/>
</dbReference>
<feature type="binding site" evidence="13">
    <location>
        <position position="685"/>
    </location>
    <ligand>
        <name>ATP</name>
        <dbReference type="ChEBI" id="CHEBI:30616"/>
    </ligand>
</feature>
<dbReference type="InterPro" id="IPR008250">
    <property type="entry name" value="ATPase_P-typ_transduc_dom_A_sf"/>
</dbReference>
<comment type="cofactor">
    <cofactor evidence="14">
        <name>Mg(2+)</name>
        <dbReference type="ChEBI" id="CHEBI:18420"/>
    </cofactor>
</comment>
<feature type="transmembrane region" description="Helical" evidence="15">
    <location>
        <begin position="1134"/>
        <end position="1155"/>
    </location>
</feature>
<dbReference type="Gene3D" id="2.70.150.10">
    <property type="entry name" value="Calcium-transporting ATPase, cytoplasmic transduction domain A"/>
    <property type="match status" value="1"/>
</dbReference>
<feature type="binding site" evidence="13">
    <location>
        <position position="810"/>
    </location>
    <ligand>
        <name>ATP</name>
        <dbReference type="ChEBI" id="CHEBI:30616"/>
    </ligand>
</feature>
<evidence type="ECO:0000256" key="7">
    <source>
        <dbReference type="ARBA" id="ARBA00022842"/>
    </source>
</evidence>
<feature type="binding site" evidence="13">
    <location>
        <position position="970"/>
    </location>
    <ligand>
        <name>ATP</name>
        <dbReference type="ChEBI" id="CHEBI:30616"/>
    </ligand>
</feature>
<dbReference type="GO" id="GO:0140326">
    <property type="term" value="F:ATPase-coupled intramembrane lipid transporter activity"/>
    <property type="evidence" value="ECO:0007669"/>
    <property type="project" value="UniProtKB-EC"/>
</dbReference>
<dbReference type="InterPro" id="IPR023214">
    <property type="entry name" value="HAD_sf"/>
</dbReference>
<evidence type="ECO:0000256" key="9">
    <source>
        <dbReference type="ARBA" id="ARBA00022989"/>
    </source>
</evidence>
<dbReference type="GO" id="GO:0005886">
    <property type="term" value="C:plasma membrane"/>
    <property type="evidence" value="ECO:0007669"/>
    <property type="project" value="TreeGrafter"/>
</dbReference>
<dbReference type="SUPFAM" id="SSF81660">
    <property type="entry name" value="Metal cation-transporting ATPase, ATP-binding domain N"/>
    <property type="match status" value="1"/>
</dbReference>
<feature type="compositionally biased region" description="Basic and acidic residues" evidence="16">
    <location>
        <begin position="237"/>
        <end position="260"/>
    </location>
</feature>
<dbReference type="Pfam" id="PF13246">
    <property type="entry name" value="Cation_ATPase"/>
    <property type="match status" value="1"/>
</dbReference>
<keyword evidence="4 14" id="KW-0479">Metal-binding</keyword>
<evidence type="ECO:0000256" key="10">
    <source>
        <dbReference type="ARBA" id="ARBA00023136"/>
    </source>
</evidence>
<dbReference type="FunFam" id="3.40.1110.10:FF:000230">
    <property type="entry name" value="Phospholipid-transporting ATPase"/>
    <property type="match status" value="1"/>
</dbReference>
<dbReference type="InterPro" id="IPR023298">
    <property type="entry name" value="ATPase_P-typ_TM_dom_sf"/>
</dbReference>
<feature type="transmembrane region" description="Helical" evidence="15">
    <location>
        <begin position="1204"/>
        <end position="1223"/>
    </location>
</feature>
<protein>
    <recommendedName>
        <fullName evidence="15">Phospholipid-transporting ATPase</fullName>
        <ecNumber evidence="15">7.6.2.1</ecNumber>
    </recommendedName>
</protein>
<evidence type="ECO:0000259" key="17">
    <source>
        <dbReference type="Pfam" id="PF16212"/>
    </source>
</evidence>
<keyword evidence="3 15" id="KW-0812">Transmembrane</keyword>
<feature type="binding site" evidence="14">
    <location>
        <position position="502"/>
    </location>
    <ligand>
        <name>Mg(2+)</name>
        <dbReference type="ChEBI" id="CHEBI:18420"/>
    </ligand>
</feature>
<name>A0A6V7QAA7_ANACO</name>
<dbReference type="SFLD" id="SFLDS00003">
    <property type="entry name" value="Haloacid_Dehalogenase"/>
    <property type="match status" value="1"/>
</dbReference>
<dbReference type="Gene3D" id="3.40.1110.10">
    <property type="entry name" value="Calcium-transporting ATPase, cytoplasmic domain N"/>
    <property type="match status" value="1"/>
</dbReference>
<evidence type="ECO:0000313" key="18">
    <source>
        <dbReference type="EMBL" id="CAD1839921.1"/>
    </source>
</evidence>
<dbReference type="PROSITE" id="PS00154">
    <property type="entry name" value="ATPASE_E1_E2"/>
    <property type="match status" value="1"/>
</dbReference>
<dbReference type="EC" id="7.6.2.1" evidence="15"/>
<dbReference type="SFLD" id="SFLDG00002">
    <property type="entry name" value="C1.7:_P-type_atpase_like"/>
    <property type="match status" value="1"/>
</dbReference>
<dbReference type="Pfam" id="PF16212">
    <property type="entry name" value="PhoLip_ATPase_C"/>
    <property type="match status" value="1"/>
</dbReference>
<evidence type="ECO:0000256" key="5">
    <source>
        <dbReference type="ARBA" id="ARBA00022741"/>
    </source>
</evidence>
<feature type="binding site" evidence="13">
    <location>
        <position position="941"/>
    </location>
    <ligand>
        <name>ATP</name>
        <dbReference type="ChEBI" id="CHEBI:30616"/>
    </ligand>
</feature>
<dbReference type="InterPro" id="IPR044492">
    <property type="entry name" value="P_typ_ATPase_HD_dom"/>
</dbReference>
<feature type="transmembrane region" description="Helical" evidence="15">
    <location>
        <begin position="1029"/>
        <end position="1048"/>
    </location>
</feature>
<evidence type="ECO:0000256" key="12">
    <source>
        <dbReference type="PIRSR" id="PIRSR606539-1"/>
    </source>
</evidence>
<organism evidence="18">
    <name type="scientific">Ananas comosus var. bracteatus</name>
    <name type="common">red pineapple</name>
    <dbReference type="NCBI Taxonomy" id="296719"/>
    <lineage>
        <taxon>Eukaryota</taxon>
        <taxon>Viridiplantae</taxon>
        <taxon>Streptophyta</taxon>
        <taxon>Embryophyta</taxon>
        <taxon>Tracheophyta</taxon>
        <taxon>Spermatophyta</taxon>
        <taxon>Magnoliopsida</taxon>
        <taxon>Liliopsida</taxon>
        <taxon>Poales</taxon>
        <taxon>Bromeliaceae</taxon>
        <taxon>Bromelioideae</taxon>
        <taxon>Ananas</taxon>
    </lineage>
</organism>
<evidence type="ECO:0000256" key="11">
    <source>
        <dbReference type="ARBA" id="ARBA00034036"/>
    </source>
</evidence>
<keyword evidence="7 14" id="KW-0460">Magnesium</keyword>
<dbReference type="SUPFAM" id="SSF81665">
    <property type="entry name" value="Calcium ATPase, transmembrane domain M"/>
    <property type="match status" value="1"/>
</dbReference>
<proteinExistence type="inferred from homology"/>
<keyword evidence="10 15" id="KW-0472">Membrane</keyword>
<evidence type="ECO:0000256" key="3">
    <source>
        <dbReference type="ARBA" id="ARBA00022692"/>
    </source>
</evidence>
<feature type="region of interest" description="Disordered" evidence="16">
    <location>
        <begin position="229"/>
        <end position="260"/>
    </location>
</feature>
<dbReference type="GO" id="GO:0005524">
    <property type="term" value="F:ATP binding"/>
    <property type="evidence" value="ECO:0007669"/>
    <property type="project" value="UniProtKB-UniRule"/>
</dbReference>
<feature type="transmembrane region" description="Helical" evidence="15">
    <location>
        <begin position="1162"/>
        <end position="1184"/>
    </location>
</feature>
<feature type="binding site" evidence="13">
    <location>
        <position position="728"/>
    </location>
    <ligand>
        <name>ATP</name>
        <dbReference type="ChEBI" id="CHEBI:30616"/>
    </ligand>
</feature>
<dbReference type="SUPFAM" id="SSF56784">
    <property type="entry name" value="HAD-like"/>
    <property type="match status" value="1"/>
</dbReference>
<keyword evidence="6 13" id="KW-0067">ATP-binding</keyword>
<dbReference type="InterPro" id="IPR032630">
    <property type="entry name" value="P_typ_ATPase_c"/>
</dbReference>
<evidence type="ECO:0000256" key="8">
    <source>
        <dbReference type="ARBA" id="ARBA00022967"/>
    </source>
</evidence>
<dbReference type="GO" id="GO:0045332">
    <property type="term" value="P:phospholipid translocation"/>
    <property type="evidence" value="ECO:0007669"/>
    <property type="project" value="TreeGrafter"/>
</dbReference>
<sequence length="1260" mass="141609">MADLATATSVGARFERMIREALDEVCAALKAVVGGAAFKEDVGEKEGKRGERLVLETLLAPSPTIEGERGPIGSRIRLRISRGVALYLGAQLQFSNSWVGQLYMTSGQPLLLSSSYAAESSKSQPTISSFGCLCPSSSLSSPKFEYCHSRTVSFADEEGEAISVGYSTCSRRNIENSFSSRRTSRFFSADSQFSQHFVLECSEEDEEHTQLAYRGSMNLQRFPSSHEISMASVGQEKPNKSQRDGYEDWRRHRSDRKENNREALVLQSGEFRMKKWKKICAGEVVKIHSDETIPCDMVLLGTSDPNGIAYIQTMNLDENSLGQSNIVLRGCQLKNTDWVIGVVVYAGQETKAMLNSTASPSKRSRLESYMNRETLWLSVFLFVMCAVVATGMGLWLEIHADRLDTLPYYRKKYFTHGRENGKDYKYYGLAMEIFFAFLSSVIIFQIMIPISLYITMELVRLGQSYFMIEDRRMYDGTSDSRFQCRSLNINEDLGQIKYIFSDKTGTLTENKMEFRRASIYGRDYGNSLHVTGHPSDETDTSGLLGEQRKKLKSEIDVDPDLVSLLHRDLVEEERLAAHDFFLTLAACNTVIPMSARSSSPTSTSEVHEVEAIHYQGESPDELALVNAAAAYGYTLLERTTGHIVIAVNGERMRLEVLGLHEFDSVRKRMSVVIRLPNNAVKVLVKGADTSMLSILDKKCDNTNGNSLPAKIRHATETHLYGYSSQGLRTLVIGSRDLTDAEFAEWQEKYEEASTSITDRSAKLRQTAALIECNLNLLGATGIEDKLQDGVPETIESLRQAGIKVWVLTGDKQETAISIGLSCRLLTQSMQQVIINGTSEDECRCLLLDAKARYCIKSSENVNGTVNLKSDLNREYLDTPKLSSNGSIHENGLRYSGAAADTVDTQLALIIDGTSLVYILEKDLESELFDLATSCAVVLCCRVAPLQKAGIVDLIKSRTNDMTLAIGDGANDVSMIQMADVGVGICGQEGRQAVMASDFAMGQFRFLKRLLLVHGHWNYQRVGYLVLYNFYRNAVFVLMLFWYILFTAFSATQALTDWSSVFYSVIYTSVPTIVVGILDKDLSHKTLLHYPKLYEAGHRQESYNQQLFWITMLDTLWQSLVLFYVPFFIYRNSTIDIWSLGSLWTLAVVVLVNVHLAMDIRRWVFITHVAIWGSIIITFMCMVIIDSIPVFPNYWTIYNLASSRTYWLSIILIAIIALLPRFLFKVIYQIFWPSDIQIAREAEILRKLPKQLGVKPNNDIS</sequence>
<feature type="binding site" evidence="13">
    <location>
        <position position="947"/>
    </location>
    <ligand>
        <name>ATP</name>
        <dbReference type="ChEBI" id="CHEBI:30616"/>
    </ligand>
</feature>
<comment type="subcellular location">
    <subcellularLocation>
        <location evidence="1 15">Membrane</location>
        <topology evidence="1 15">Multi-pass membrane protein</topology>
    </subcellularLocation>
</comment>
<evidence type="ECO:0000256" key="6">
    <source>
        <dbReference type="ARBA" id="ARBA00022840"/>
    </source>
</evidence>
<evidence type="ECO:0000256" key="14">
    <source>
        <dbReference type="PIRSR" id="PIRSR606539-3"/>
    </source>
</evidence>
<dbReference type="GO" id="GO:0016887">
    <property type="term" value="F:ATP hydrolysis activity"/>
    <property type="evidence" value="ECO:0007669"/>
    <property type="project" value="InterPro"/>
</dbReference>
<feature type="transmembrane region" description="Helical" evidence="15">
    <location>
        <begin position="1106"/>
        <end position="1128"/>
    </location>
</feature>
<keyword evidence="9 15" id="KW-1133">Transmembrane helix</keyword>
<evidence type="ECO:0000256" key="1">
    <source>
        <dbReference type="ARBA" id="ARBA00004141"/>
    </source>
</evidence>
<comment type="similarity">
    <text evidence="2 15">Belongs to the cation transport ATPase (P-type) (TC 3.A.3) family. Type IV subfamily.</text>
</comment>
<feature type="binding site" evidence="14">
    <location>
        <position position="971"/>
    </location>
    <ligand>
        <name>Mg(2+)</name>
        <dbReference type="ChEBI" id="CHEBI:18420"/>
    </ligand>
</feature>
<feature type="transmembrane region" description="Helical" evidence="15">
    <location>
        <begin position="375"/>
        <end position="396"/>
    </location>
</feature>
<evidence type="ECO:0000256" key="13">
    <source>
        <dbReference type="PIRSR" id="PIRSR606539-2"/>
    </source>
</evidence>
<dbReference type="Gene3D" id="3.40.50.1000">
    <property type="entry name" value="HAD superfamily/HAD-like"/>
    <property type="match status" value="1"/>
</dbReference>
<feature type="binding site" evidence="14">
    <location>
        <position position="504"/>
    </location>
    <ligand>
        <name>Mg(2+)</name>
        <dbReference type="ChEBI" id="CHEBI:18420"/>
    </ligand>
</feature>
<dbReference type="FunFam" id="3.40.50.1000:FF:000001">
    <property type="entry name" value="Phospholipid-transporting ATPase IC"/>
    <property type="match status" value="1"/>
</dbReference>
<dbReference type="PANTHER" id="PTHR24092">
    <property type="entry name" value="PROBABLE PHOSPHOLIPID-TRANSPORTING ATPASE"/>
    <property type="match status" value="1"/>
</dbReference>
<feature type="active site" description="4-aspartylphosphate intermediate" evidence="12">
    <location>
        <position position="502"/>
    </location>
</feature>
<feature type="binding site" evidence="13">
    <location>
        <position position="809"/>
    </location>
    <ligand>
        <name>ATP</name>
        <dbReference type="ChEBI" id="CHEBI:30616"/>
    </ligand>
</feature>
<feature type="binding site" evidence="13">
    <location>
        <position position="621"/>
    </location>
    <ligand>
        <name>ATP</name>
        <dbReference type="ChEBI" id="CHEBI:30616"/>
    </ligand>
</feature>
<dbReference type="AlphaFoldDB" id="A0A6V7QAA7"/>
<feature type="binding site" evidence="13">
    <location>
        <position position="662"/>
    </location>
    <ligand>
        <name>ATP</name>
        <dbReference type="ChEBI" id="CHEBI:30616"/>
    </ligand>
</feature>
<evidence type="ECO:0000256" key="16">
    <source>
        <dbReference type="SAM" id="MobiDB-lite"/>
    </source>
</evidence>
<feature type="binding site" evidence="13">
    <location>
        <position position="971"/>
    </location>
    <ligand>
        <name>ATP</name>
        <dbReference type="ChEBI" id="CHEBI:30616"/>
    </ligand>
</feature>
<keyword evidence="8 15" id="KW-1278">Translocase</keyword>
<gene>
    <name evidence="18" type="ORF">CB5_LOCUS23132</name>
</gene>
<keyword evidence="5 13" id="KW-0547">Nucleotide-binding</keyword>
<dbReference type="InterPro" id="IPR001757">
    <property type="entry name" value="P_typ_ATPase"/>
</dbReference>
<reference evidence="18" key="1">
    <citation type="submission" date="2020-07" db="EMBL/GenBank/DDBJ databases">
        <authorList>
            <person name="Lin J."/>
        </authorList>
    </citation>
    <scope>NUCLEOTIDE SEQUENCE</scope>
</reference>
<dbReference type="InterPro" id="IPR018303">
    <property type="entry name" value="ATPase_P-typ_P_site"/>
</dbReference>
<feature type="transmembrane region" description="Helical" evidence="15">
    <location>
        <begin position="1060"/>
        <end position="1077"/>
    </location>
</feature>
<dbReference type="PANTHER" id="PTHR24092:SF148">
    <property type="entry name" value="PHOSPHOLIPID-TRANSPORTING ATPASE"/>
    <property type="match status" value="1"/>
</dbReference>
<feature type="transmembrane region" description="Helical" evidence="15">
    <location>
        <begin position="433"/>
        <end position="454"/>
    </location>
</feature>
<dbReference type="PRINTS" id="PR00119">
    <property type="entry name" value="CATATPASE"/>
</dbReference>
<dbReference type="NCBIfam" id="TIGR01652">
    <property type="entry name" value="ATPase-Plipid"/>
    <property type="match status" value="1"/>
</dbReference>
<feature type="binding site" evidence="13">
    <location>
        <position position="502"/>
    </location>
    <ligand>
        <name>ATP</name>
        <dbReference type="ChEBI" id="CHEBI:30616"/>
    </ligand>
</feature>